<dbReference type="SMART" id="SM00387">
    <property type="entry name" value="HATPase_c"/>
    <property type="match status" value="1"/>
</dbReference>
<feature type="transmembrane region" description="Helical" evidence="8">
    <location>
        <begin position="118"/>
        <end position="140"/>
    </location>
</feature>
<accession>A0ABS3YCF5</accession>
<evidence type="ECO:0000256" key="3">
    <source>
        <dbReference type="ARBA" id="ARBA00022553"/>
    </source>
</evidence>
<keyword evidence="6 10" id="KW-0418">Kinase</keyword>
<evidence type="ECO:0000256" key="7">
    <source>
        <dbReference type="ARBA" id="ARBA00022989"/>
    </source>
</evidence>
<dbReference type="PANTHER" id="PTHR45436">
    <property type="entry name" value="SENSOR HISTIDINE KINASE YKOH"/>
    <property type="match status" value="1"/>
</dbReference>
<dbReference type="EMBL" id="JAGHKP010000002">
    <property type="protein sequence ID" value="MBO9152351.1"/>
    <property type="molecule type" value="Genomic_DNA"/>
</dbReference>
<comment type="caution">
    <text evidence="10">The sequence shown here is derived from an EMBL/GenBank/DDBJ whole genome shotgun (WGS) entry which is preliminary data.</text>
</comment>
<dbReference type="SMART" id="SM00388">
    <property type="entry name" value="HisKA"/>
    <property type="match status" value="1"/>
</dbReference>
<organism evidence="10 11">
    <name type="scientific">Chitinophaga chungangae</name>
    <dbReference type="NCBI Taxonomy" id="2821488"/>
    <lineage>
        <taxon>Bacteria</taxon>
        <taxon>Pseudomonadati</taxon>
        <taxon>Bacteroidota</taxon>
        <taxon>Chitinophagia</taxon>
        <taxon>Chitinophagales</taxon>
        <taxon>Chitinophagaceae</taxon>
        <taxon>Chitinophaga</taxon>
    </lineage>
</organism>
<dbReference type="RefSeq" id="WP_209145343.1">
    <property type="nucleotide sequence ID" value="NZ_JAGHKP010000002.1"/>
</dbReference>
<keyword evidence="7 8" id="KW-1133">Transmembrane helix</keyword>
<dbReference type="InterPro" id="IPR003594">
    <property type="entry name" value="HATPase_dom"/>
</dbReference>
<dbReference type="CDD" id="cd00082">
    <property type="entry name" value="HisKA"/>
    <property type="match status" value="1"/>
</dbReference>
<dbReference type="EC" id="2.7.13.3" evidence="2"/>
<evidence type="ECO:0000313" key="11">
    <source>
        <dbReference type="Proteomes" id="UP000679126"/>
    </source>
</evidence>
<keyword evidence="3" id="KW-0597">Phosphoprotein</keyword>
<feature type="transmembrane region" description="Helical" evidence="8">
    <location>
        <begin position="12"/>
        <end position="30"/>
    </location>
</feature>
<name>A0ABS3YCF5_9BACT</name>
<dbReference type="Gene3D" id="3.30.565.10">
    <property type="entry name" value="Histidine kinase-like ATPase, C-terminal domain"/>
    <property type="match status" value="1"/>
</dbReference>
<dbReference type="Pfam" id="PF00512">
    <property type="entry name" value="HisKA"/>
    <property type="match status" value="1"/>
</dbReference>
<keyword evidence="4" id="KW-0808">Transferase</keyword>
<evidence type="ECO:0000259" key="9">
    <source>
        <dbReference type="PROSITE" id="PS50109"/>
    </source>
</evidence>
<evidence type="ECO:0000256" key="8">
    <source>
        <dbReference type="SAM" id="Phobius"/>
    </source>
</evidence>
<evidence type="ECO:0000313" key="10">
    <source>
        <dbReference type="EMBL" id="MBO9152351.1"/>
    </source>
</evidence>
<dbReference type="PROSITE" id="PS50109">
    <property type="entry name" value="HIS_KIN"/>
    <property type="match status" value="1"/>
</dbReference>
<keyword evidence="11" id="KW-1185">Reference proteome</keyword>
<dbReference type="PANTHER" id="PTHR45436:SF5">
    <property type="entry name" value="SENSOR HISTIDINE KINASE TRCS"/>
    <property type="match status" value="1"/>
</dbReference>
<dbReference type="InterPro" id="IPR050428">
    <property type="entry name" value="TCS_sensor_his_kinase"/>
</dbReference>
<reference evidence="11" key="1">
    <citation type="submission" date="2021-03" db="EMBL/GenBank/DDBJ databases">
        <title>Assistant Professor.</title>
        <authorList>
            <person name="Huq M.A."/>
        </authorList>
    </citation>
    <scope>NUCLEOTIDE SEQUENCE [LARGE SCALE GENOMIC DNA]</scope>
    <source>
        <strain evidence="11">MAH-28</strain>
    </source>
</reference>
<dbReference type="CDD" id="cd00075">
    <property type="entry name" value="HATPase"/>
    <property type="match status" value="1"/>
</dbReference>
<evidence type="ECO:0000256" key="2">
    <source>
        <dbReference type="ARBA" id="ARBA00012438"/>
    </source>
</evidence>
<dbReference type="InterPro" id="IPR005467">
    <property type="entry name" value="His_kinase_dom"/>
</dbReference>
<dbReference type="Gene3D" id="1.10.287.130">
    <property type="match status" value="1"/>
</dbReference>
<evidence type="ECO:0000256" key="5">
    <source>
        <dbReference type="ARBA" id="ARBA00022692"/>
    </source>
</evidence>
<dbReference type="InterPro" id="IPR036890">
    <property type="entry name" value="HATPase_C_sf"/>
</dbReference>
<dbReference type="SUPFAM" id="SSF47384">
    <property type="entry name" value="Homodimeric domain of signal transducing histidine kinase"/>
    <property type="match status" value="1"/>
</dbReference>
<proteinExistence type="predicted"/>
<evidence type="ECO:0000256" key="6">
    <source>
        <dbReference type="ARBA" id="ARBA00022777"/>
    </source>
</evidence>
<keyword evidence="8" id="KW-0472">Membrane</keyword>
<comment type="catalytic activity">
    <reaction evidence="1">
        <text>ATP + protein L-histidine = ADP + protein N-phospho-L-histidine.</text>
        <dbReference type="EC" id="2.7.13.3"/>
    </reaction>
</comment>
<dbReference type="InterPro" id="IPR036097">
    <property type="entry name" value="HisK_dim/P_sf"/>
</dbReference>
<dbReference type="InterPro" id="IPR003661">
    <property type="entry name" value="HisK_dim/P_dom"/>
</dbReference>
<dbReference type="SUPFAM" id="SSF55874">
    <property type="entry name" value="ATPase domain of HSP90 chaperone/DNA topoisomerase II/histidine kinase"/>
    <property type="match status" value="1"/>
</dbReference>
<keyword evidence="5 8" id="KW-0812">Transmembrane</keyword>
<sequence length="410" mass="46279">MKLLSKTIQYYFILSMVLLLVAVPVFYLVLRKIVIANIDADLVATKTQLIPQLQVMEIKPGAPNPLLNNDVTLEKSQGRGEDSLYTSESHRLLSSHLVINQETYRLQIRSSIANHQKLIGSIIVLQCVLLILLLAGLLLVNQALARRIWKPFYQTLRKLRAYKVDDAAPLDLGGSAVAEFRELNTAVEQLAERSRKSYVAQKEFAENASHEMRTPLAIFQGKLELLMQTDPLTEEQAELITDLATASQRMARLNKGLILLTRIQNGQFPETEEIAVKNSAEHLLFQYQPQIEQKKLQLETDWLDDLSVQVNPTLLEVLLGNLLSNAIRHNVPGGRIVVKLANGAFTVRNTGQPYALPEERIFERFAKSSPDADSMGLGLEIVNKICRLYGFTIHYAYENQYHSFTVQMKS</sequence>
<feature type="domain" description="Histidine kinase" evidence="9">
    <location>
        <begin position="207"/>
        <end position="410"/>
    </location>
</feature>
<dbReference type="Pfam" id="PF02518">
    <property type="entry name" value="HATPase_c"/>
    <property type="match status" value="1"/>
</dbReference>
<evidence type="ECO:0000256" key="1">
    <source>
        <dbReference type="ARBA" id="ARBA00000085"/>
    </source>
</evidence>
<evidence type="ECO:0000256" key="4">
    <source>
        <dbReference type="ARBA" id="ARBA00022679"/>
    </source>
</evidence>
<dbReference type="Proteomes" id="UP000679126">
    <property type="component" value="Unassembled WGS sequence"/>
</dbReference>
<gene>
    <name evidence="10" type="ORF">J7I43_09020</name>
</gene>
<dbReference type="GO" id="GO:0016301">
    <property type="term" value="F:kinase activity"/>
    <property type="evidence" value="ECO:0007669"/>
    <property type="project" value="UniProtKB-KW"/>
</dbReference>
<protein>
    <recommendedName>
        <fullName evidence="2">histidine kinase</fullName>
        <ecNumber evidence="2">2.7.13.3</ecNumber>
    </recommendedName>
</protein>